<dbReference type="Pfam" id="PF07786">
    <property type="entry name" value="HGSNAT_cat"/>
    <property type="match status" value="1"/>
</dbReference>
<dbReference type="EMBL" id="JX649913">
    <property type="protein sequence ID" value="AGC72842.1"/>
    <property type="molecule type" value="Genomic_DNA"/>
</dbReference>
<reference evidence="3" key="1">
    <citation type="submission" date="2012-09" db="EMBL/GenBank/DDBJ databases">
        <title>Metagenomic Characterization of a Microbial Community in Wastewater Detects High Levels of Antibiotic Resistance.</title>
        <authorList>
            <person name="Abrams M."/>
            <person name="Caldwell A."/>
            <person name="Vandaei E."/>
            <person name="Lee W."/>
            <person name="Perrott J."/>
            <person name="Khan S.Y."/>
            <person name="Ta J."/>
            <person name="Romero D."/>
            <person name="Nguyen V."/>
            <person name="Pourmand N."/>
            <person name="Ouverney C.C."/>
        </authorList>
    </citation>
    <scope>NUCLEOTIDE SEQUENCE</scope>
</reference>
<feature type="domain" description="Heparan-alpha-glucosaminide N-acetyltransferase catalytic" evidence="2">
    <location>
        <begin position="30"/>
        <end position="258"/>
    </location>
</feature>
<feature type="transmembrane region" description="Helical" evidence="1">
    <location>
        <begin position="114"/>
        <end position="130"/>
    </location>
</feature>
<feature type="transmembrane region" description="Helical" evidence="1">
    <location>
        <begin position="162"/>
        <end position="180"/>
    </location>
</feature>
<evidence type="ECO:0000256" key="1">
    <source>
        <dbReference type="SAM" id="Phobius"/>
    </source>
</evidence>
<organism evidence="3">
    <name type="scientific">uncultured bacterium A1Q1_fos_1246</name>
    <dbReference type="NCBI Taxonomy" id="1256545"/>
    <lineage>
        <taxon>Bacteria</taxon>
        <taxon>environmental samples</taxon>
    </lineage>
</organism>
<protein>
    <recommendedName>
        <fullName evidence="2">Heparan-alpha-glucosaminide N-acetyltransferase catalytic domain-containing protein</fullName>
    </recommendedName>
</protein>
<dbReference type="AlphaFoldDB" id="L7VUF5"/>
<sequence length="272" mass="31216">MKKESKNGMATTPLEQRYGSAAQATPGAQRYWEIDTLRGVAIVMMVIFHLMWDLVSFRITPDVVLYAGFWKYFQRTTAITFLLLVGVSLTVSYRRAKAKQQPGEALFPKFFWRGLRVFGIGMGFTLFGWLSGFGYVHFGILHLIGTAIILAYALIEFRWLNFLLWAVFFVVGGTIRHTYLSHNWLDWLGFHTRFYAPLDYFPLIPWFGVVLLGVAIGNTIYTSQGRIVPLPDLSGWLPVRLLQWLGRHSLIIYVIHQPILLALLFAMGWAQF</sequence>
<feature type="transmembrane region" description="Helical" evidence="1">
    <location>
        <begin position="136"/>
        <end position="155"/>
    </location>
</feature>
<feature type="transmembrane region" description="Helical" evidence="1">
    <location>
        <begin position="36"/>
        <end position="52"/>
    </location>
</feature>
<name>L7VUF5_9BACT</name>
<feature type="transmembrane region" description="Helical" evidence="1">
    <location>
        <begin position="72"/>
        <end position="93"/>
    </location>
</feature>
<feature type="transmembrane region" description="Helical" evidence="1">
    <location>
        <begin position="200"/>
        <end position="221"/>
    </location>
</feature>
<accession>L7VUF5</accession>
<keyword evidence="1" id="KW-1133">Transmembrane helix</keyword>
<keyword evidence="1" id="KW-0472">Membrane</keyword>
<evidence type="ECO:0000259" key="2">
    <source>
        <dbReference type="Pfam" id="PF07786"/>
    </source>
</evidence>
<feature type="transmembrane region" description="Helical" evidence="1">
    <location>
        <begin position="250"/>
        <end position="270"/>
    </location>
</feature>
<dbReference type="InterPro" id="IPR012429">
    <property type="entry name" value="HGSNAT_cat"/>
</dbReference>
<keyword evidence="1" id="KW-0812">Transmembrane</keyword>
<proteinExistence type="predicted"/>
<evidence type="ECO:0000313" key="3">
    <source>
        <dbReference type="EMBL" id="AGC72842.1"/>
    </source>
</evidence>